<feature type="non-terminal residue" evidence="1">
    <location>
        <position position="247"/>
    </location>
</feature>
<organism evidence="1">
    <name type="scientific">marine sediment metagenome</name>
    <dbReference type="NCBI Taxonomy" id="412755"/>
    <lineage>
        <taxon>unclassified sequences</taxon>
        <taxon>metagenomes</taxon>
        <taxon>ecological metagenomes</taxon>
    </lineage>
</organism>
<reference evidence="1" key="1">
    <citation type="journal article" date="2014" name="Front. Microbiol.">
        <title>High frequency of phylogenetically diverse reductive dehalogenase-homologous genes in deep subseafloor sedimentary metagenomes.</title>
        <authorList>
            <person name="Kawai M."/>
            <person name="Futagami T."/>
            <person name="Toyoda A."/>
            <person name="Takaki Y."/>
            <person name="Nishi S."/>
            <person name="Hori S."/>
            <person name="Arai W."/>
            <person name="Tsubouchi T."/>
            <person name="Morono Y."/>
            <person name="Uchiyama I."/>
            <person name="Ito T."/>
            <person name="Fujiyama A."/>
            <person name="Inagaki F."/>
            <person name="Takami H."/>
        </authorList>
    </citation>
    <scope>NUCLEOTIDE SEQUENCE</scope>
    <source>
        <strain evidence="1">Expedition CK06-06</strain>
    </source>
</reference>
<name>X0Y7K2_9ZZZZ</name>
<comment type="caution">
    <text evidence="1">The sequence shown here is derived from an EMBL/GenBank/DDBJ whole genome shotgun (WGS) entry which is preliminary data.</text>
</comment>
<gene>
    <name evidence="1" type="ORF">S01H1_68532</name>
</gene>
<evidence type="ECO:0000313" key="1">
    <source>
        <dbReference type="EMBL" id="GAG32861.1"/>
    </source>
</evidence>
<feature type="non-terminal residue" evidence="1">
    <location>
        <position position="1"/>
    </location>
</feature>
<dbReference type="EMBL" id="BARS01045452">
    <property type="protein sequence ID" value="GAG32861.1"/>
    <property type="molecule type" value="Genomic_DNA"/>
</dbReference>
<protein>
    <submittedName>
        <fullName evidence="1">Uncharacterized protein</fullName>
    </submittedName>
</protein>
<proteinExistence type="predicted"/>
<dbReference type="AlphaFoldDB" id="X0Y7K2"/>
<accession>X0Y7K2</accession>
<sequence length="247" mass="28197">DAISDLLGKYVGERRIKDELEQQRTKLDYVEKFASGGGRDAPLESKIAEKKQDWEVIIDLLIKTDPRTLLRITRKMTYYLYRYENEKITALLGSICPVDGESSSSQWCGINMPNPRQDLDSLKTIQKQIFEIAKETIHPEEISNLFQNWMKQDKARPLLLASQKTGVSLLEITDELNRFFSKESEEITLSPEDRISIKTALIRRFFTDRPEYVNIAKTFIEPEDFVSLLGYIVGPTLGSGKLGGKAS</sequence>